<keyword evidence="1" id="KW-1185">Reference proteome</keyword>
<dbReference type="Proteomes" id="UP000887575">
    <property type="component" value="Unassembled WGS sequence"/>
</dbReference>
<protein>
    <submittedName>
        <fullName evidence="2">Uncharacterized protein</fullName>
    </submittedName>
</protein>
<proteinExistence type="predicted"/>
<evidence type="ECO:0000313" key="1">
    <source>
        <dbReference type="Proteomes" id="UP000887575"/>
    </source>
</evidence>
<organism evidence="1 2">
    <name type="scientific">Mesorhabditis belari</name>
    <dbReference type="NCBI Taxonomy" id="2138241"/>
    <lineage>
        <taxon>Eukaryota</taxon>
        <taxon>Metazoa</taxon>
        <taxon>Ecdysozoa</taxon>
        <taxon>Nematoda</taxon>
        <taxon>Chromadorea</taxon>
        <taxon>Rhabditida</taxon>
        <taxon>Rhabditina</taxon>
        <taxon>Rhabditomorpha</taxon>
        <taxon>Rhabditoidea</taxon>
        <taxon>Rhabditidae</taxon>
        <taxon>Mesorhabditinae</taxon>
        <taxon>Mesorhabditis</taxon>
    </lineage>
</organism>
<sequence length="232" mass="25946">MPRFIDVKEENRLSVQVSADLARGTFNVPQITATRSYIKENVAGIKNLTTTFTASTDMNRFKTSHSASLTYRQDLGKNIDLQFGAKCDLEDGKVVIPLTLTDKSTGLSAGLEIKATINLRELQENGVNLFVKLPMFGGNVTLKYNPITQAVLVQFATSLDYPKGKPDDDPEATCCCLTVDYNQGVQVEQIVQVQKRKRSPIRQVRTNTNDNGGFWRWLGSLFEKNEENYVTN</sequence>
<reference evidence="2" key="1">
    <citation type="submission" date="2024-02" db="UniProtKB">
        <authorList>
            <consortium name="WormBaseParasite"/>
        </authorList>
    </citation>
    <scope>IDENTIFICATION</scope>
</reference>
<dbReference type="AlphaFoldDB" id="A0AAF3JC36"/>
<dbReference type="WBParaSite" id="MBELARI_LOCUS9419">
    <property type="protein sequence ID" value="MBELARI_LOCUS9419"/>
    <property type="gene ID" value="MBELARI_LOCUS9419"/>
</dbReference>
<evidence type="ECO:0000313" key="2">
    <source>
        <dbReference type="WBParaSite" id="MBELARI_LOCUS9419"/>
    </source>
</evidence>
<name>A0AAF3JC36_9BILA</name>
<accession>A0AAF3JC36</accession>